<dbReference type="Proteomes" id="UP000178372">
    <property type="component" value="Unassembled WGS sequence"/>
</dbReference>
<organism evidence="1 2">
    <name type="scientific">Candidatus Roizmanbacteria bacterium RIFCSPHIGHO2_01_FULL_39_12b</name>
    <dbReference type="NCBI Taxonomy" id="1802030"/>
    <lineage>
        <taxon>Bacteria</taxon>
        <taxon>Candidatus Roizmaniibacteriota</taxon>
    </lineage>
</organism>
<gene>
    <name evidence="1" type="ORF">A2690_00880</name>
</gene>
<name>A0A1F7GAR4_9BACT</name>
<sequence>MINTDIIQVARQWVITANPPLISDNWYCASRDVFHARLETFLVHLQKKLGDNAYLAIAIAGEIGNNSFDHNLGNWPDVPGIFFAYDIDKKLVVLADRGLGIKKTISRVKPEIKNDQEALTTAFTEILSGRSPERRGNGLKFVVKALAECGSTLTFASGDAEIVYTSGQFSSTKKIEPKVNGCLAILII</sequence>
<proteinExistence type="predicted"/>
<evidence type="ECO:0000313" key="1">
    <source>
        <dbReference type="EMBL" id="OGK15993.1"/>
    </source>
</evidence>
<reference evidence="1 2" key="1">
    <citation type="journal article" date="2016" name="Nat. Commun.">
        <title>Thousands of microbial genomes shed light on interconnected biogeochemical processes in an aquifer system.</title>
        <authorList>
            <person name="Anantharaman K."/>
            <person name="Brown C.T."/>
            <person name="Hug L.A."/>
            <person name="Sharon I."/>
            <person name="Castelle C.J."/>
            <person name="Probst A.J."/>
            <person name="Thomas B.C."/>
            <person name="Singh A."/>
            <person name="Wilkins M.J."/>
            <person name="Karaoz U."/>
            <person name="Brodie E.L."/>
            <person name="Williams K.H."/>
            <person name="Hubbard S.S."/>
            <person name="Banfield J.F."/>
        </authorList>
    </citation>
    <scope>NUCLEOTIDE SEQUENCE [LARGE SCALE GENOMIC DNA]</scope>
</reference>
<accession>A0A1F7GAR4</accession>
<comment type="caution">
    <text evidence="1">The sequence shown here is derived from an EMBL/GenBank/DDBJ whole genome shotgun (WGS) entry which is preliminary data.</text>
</comment>
<evidence type="ECO:0008006" key="3">
    <source>
        <dbReference type="Google" id="ProtNLM"/>
    </source>
</evidence>
<protein>
    <recommendedName>
        <fullName evidence="3">Histidine kinase/HSP90-like ATPase domain-containing protein</fullName>
    </recommendedName>
</protein>
<dbReference type="EMBL" id="MFZF01000022">
    <property type="protein sequence ID" value="OGK15993.1"/>
    <property type="molecule type" value="Genomic_DNA"/>
</dbReference>
<evidence type="ECO:0000313" key="2">
    <source>
        <dbReference type="Proteomes" id="UP000178372"/>
    </source>
</evidence>
<dbReference type="AlphaFoldDB" id="A0A1F7GAR4"/>